<proteinExistence type="predicted"/>
<comment type="caution">
    <text evidence="1">The sequence shown here is derived from an EMBL/GenBank/DDBJ whole genome shotgun (WGS) entry which is preliminary data.</text>
</comment>
<dbReference type="EMBL" id="JASPKZ010007277">
    <property type="protein sequence ID" value="KAJ9585386.1"/>
    <property type="molecule type" value="Genomic_DNA"/>
</dbReference>
<evidence type="ECO:0000313" key="1">
    <source>
        <dbReference type="EMBL" id="KAJ9585386.1"/>
    </source>
</evidence>
<protein>
    <submittedName>
        <fullName evidence="1">Uncharacterized protein</fullName>
    </submittedName>
</protein>
<sequence length="67" mass="7918">TEQSALLRELILADLDKHFFRFRVSLKSPFISDTQIHIVRNSSATEHFFLQRLCSTQFGRYVRVFIS</sequence>
<organism evidence="1 2">
    <name type="scientific">Diploptera punctata</name>
    <name type="common">Pacific beetle cockroach</name>
    <dbReference type="NCBI Taxonomy" id="6984"/>
    <lineage>
        <taxon>Eukaryota</taxon>
        <taxon>Metazoa</taxon>
        <taxon>Ecdysozoa</taxon>
        <taxon>Arthropoda</taxon>
        <taxon>Hexapoda</taxon>
        <taxon>Insecta</taxon>
        <taxon>Pterygota</taxon>
        <taxon>Neoptera</taxon>
        <taxon>Polyneoptera</taxon>
        <taxon>Dictyoptera</taxon>
        <taxon>Blattodea</taxon>
        <taxon>Blaberoidea</taxon>
        <taxon>Blaberidae</taxon>
        <taxon>Diplopterinae</taxon>
        <taxon>Diploptera</taxon>
    </lineage>
</organism>
<keyword evidence="2" id="KW-1185">Reference proteome</keyword>
<feature type="non-terminal residue" evidence="1">
    <location>
        <position position="1"/>
    </location>
</feature>
<reference evidence="1" key="1">
    <citation type="journal article" date="2023" name="IScience">
        <title>Live-bearing cockroach genome reveals convergent evolutionary mechanisms linked to viviparity in insects and beyond.</title>
        <authorList>
            <person name="Fouks B."/>
            <person name="Harrison M.C."/>
            <person name="Mikhailova A.A."/>
            <person name="Marchal E."/>
            <person name="English S."/>
            <person name="Carruthers M."/>
            <person name="Jennings E.C."/>
            <person name="Chiamaka E.L."/>
            <person name="Frigard R.A."/>
            <person name="Pippel M."/>
            <person name="Attardo G.M."/>
            <person name="Benoit J.B."/>
            <person name="Bornberg-Bauer E."/>
            <person name="Tobe S.S."/>
        </authorList>
    </citation>
    <scope>NUCLEOTIDE SEQUENCE</scope>
    <source>
        <strain evidence="1">Stay&amp;Tobe</strain>
    </source>
</reference>
<accession>A0AAD8ECV2</accession>
<name>A0AAD8ECV2_DIPPU</name>
<dbReference type="AlphaFoldDB" id="A0AAD8ECV2"/>
<evidence type="ECO:0000313" key="2">
    <source>
        <dbReference type="Proteomes" id="UP001233999"/>
    </source>
</evidence>
<feature type="non-terminal residue" evidence="1">
    <location>
        <position position="67"/>
    </location>
</feature>
<reference evidence="1" key="2">
    <citation type="submission" date="2023-05" db="EMBL/GenBank/DDBJ databases">
        <authorList>
            <person name="Fouks B."/>
        </authorList>
    </citation>
    <scope>NUCLEOTIDE SEQUENCE</scope>
    <source>
        <strain evidence="1">Stay&amp;Tobe</strain>
        <tissue evidence="1">Testes</tissue>
    </source>
</reference>
<gene>
    <name evidence="1" type="ORF">L9F63_002818</name>
</gene>
<dbReference type="Proteomes" id="UP001233999">
    <property type="component" value="Unassembled WGS sequence"/>
</dbReference>